<comment type="caution">
    <text evidence="1">The sequence shown here is derived from an EMBL/GenBank/DDBJ whole genome shotgun (WGS) entry which is preliminary data.</text>
</comment>
<organism evidence="1 2">
    <name type="scientific">Gluconobacter cerevisiae</name>
    <dbReference type="NCBI Taxonomy" id="1379734"/>
    <lineage>
        <taxon>Bacteria</taxon>
        <taxon>Pseudomonadati</taxon>
        <taxon>Pseudomonadota</taxon>
        <taxon>Alphaproteobacteria</taxon>
        <taxon>Acetobacterales</taxon>
        <taxon>Acetobacteraceae</taxon>
        <taxon>Gluconobacter</taxon>
    </lineage>
</organism>
<protein>
    <submittedName>
        <fullName evidence="1">Uncharacterized protein</fullName>
    </submittedName>
</protein>
<dbReference type="Proteomes" id="UP000630952">
    <property type="component" value="Unassembled WGS sequence"/>
</dbReference>
<dbReference type="EMBL" id="JABCQO010000028">
    <property type="protein sequence ID" value="MBF0877965.1"/>
    <property type="molecule type" value="Genomic_DNA"/>
</dbReference>
<sequence>MEKISDILKGGIIYNDGQFVHYIEHLHMLRYGSSDVFGLLFITMTIEQANRCLDDNIEALKKLSRQNYLFRTQPYTINEIGKTTKENFEEKKLDYIVDLERFLNRNTVEYYFGTCKVPFSGWQKGRFFWNASMRDFFNEKKHLFEGAV</sequence>
<proteinExistence type="predicted"/>
<reference evidence="2" key="1">
    <citation type="submission" date="2020-04" db="EMBL/GenBank/DDBJ databases">
        <title>Description of novel Gluconacetobacter.</title>
        <authorList>
            <person name="Sombolestani A."/>
        </authorList>
    </citation>
    <scope>NUCLEOTIDE SEQUENCE [LARGE SCALE GENOMIC DNA]</scope>
    <source>
        <strain evidence="2">LMG 27748</strain>
    </source>
</reference>
<evidence type="ECO:0000313" key="1">
    <source>
        <dbReference type="EMBL" id="MBF0877965.1"/>
    </source>
</evidence>
<reference evidence="1 2" key="2">
    <citation type="submission" date="2020-11" db="EMBL/GenBank/DDBJ databases">
        <title>Description of novel Gluconobacter species.</title>
        <authorList>
            <person name="Cleenwerck I."/>
            <person name="Cnockaert M."/>
            <person name="Borremans W."/>
            <person name="Wieme A.D."/>
            <person name="De Vuyst L."/>
            <person name="Vandamme P."/>
        </authorList>
    </citation>
    <scope>NUCLEOTIDE SEQUENCE [LARGE SCALE GENOMIC DNA]</scope>
    <source>
        <strain evidence="1 2">LMG 27748</strain>
    </source>
</reference>
<gene>
    <name evidence="1" type="ORF">HKD21_14165</name>
</gene>
<keyword evidence="2" id="KW-1185">Reference proteome</keyword>
<name>A0ABR9YH19_9PROT</name>
<dbReference type="RefSeq" id="WP_194256241.1">
    <property type="nucleotide sequence ID" value="NZ_JABCQO010000028.1"/>
</dbReference>
<evidence type="ECO:0000313" key="2">
    <source>
        <dbReference type="Proteomes" id="UP000630952"/>
    </source>
</evidence>
<accession>A0ABR9YH19</accession>